<dbReference type="STRING" id="490188.SAMN04488068_0424"/>
<dbReference type="AlphaFoldDB" id="A0A1M5K8X2"/>
<comment type="subunit">
    <text evidence="2 5">Homopentamer.</text>
</comment>
<keyword evidence="4 5" id="KW-0975">Bacterial flagellum</keyword>
<keyword evidence="8" id="KW-0966">Cell projection</keyword>
<evidence type="ECO:0000256" key="3">
    <source>
        <dbReference type="ARBA" id="ARBA00023054"/>
    </source>
</evidence>
<dbReference type="InterPro" id="IPR010809">
    <property type="entry name" value="FliD_C"/>
</dbReference>
<proteinExistence type="inferred from homology"/>
<comment type="subcellular location">
    <subcellularLocation>
        <location evidence="5">Secreted</location>
    </subcellularLocation>
    <subcellularLocation>
        <location evidence="5">Bacterial flagellum</location>
    </subcellularLocation>
</comment>
<keyword evidence="3" id="KW-0175">Coiled coil</keyword>
<dbReference type="GO" id="GO:0005576">
    <property type="term" value="C:extracellular region"/>
    <property type="evidence" value="ECO:0007669"/>
    <property type="project" value="UniProtKB-SubCell"/>
</dbReference>
<dbReference type="GO" id="GO:0071973">
    <property type="term" value="P:bacterial-type flagellum-dependent cell motility"/>
    <property type="evidence" value="ECO:0007669"/>
    <property type="project" value="TreeGrafter"/>
</dbReference>
<accession>A0A1M5K8X2</accession>
<dbReference type="Proteomes" id="UP000199758">
    <property type="component" value="Unassembled WGS sequence"/>
</dbReference>
<keyword evidence="8" id="KW-0969">Cilium</keyword>
<dbReference type="InterPro" id="IPR010810">
    <property type="entry name" value="Flagellin_hook_IN_motif"/>
</dbReference>
<evidence type="ECO:0000259" key="6">
    <source>
        <dbReference type="Pfam" id="PF02465"/>
    </source>
</evidence>
<dbReference type="InterPro" id="IPR003481">
    <property type="entry name" value="FliD_N"/>
</dbReference>
<evidence type="ECO:0000256" key="5">
    <source>
        <dbReference type="RuleBase" id="RU362066"/>
    </source>
</evidence>
<comment type="function">
    <text evidence="5">Required for morphogenesis and for the elongation of the flagellar filament by facilitating polymerization of the flagellin monomers at the tip of growing filament. Forms a capping structure, which prevents flagellin subunits (transported through the central channel of the flagellum) from leaking out without polymerization at the distal end.</text>
</comment>
<dbReference type="GO" id="GO:0007155">
    <property type="term" value="P:cell adhesion"/>
    <property type="evidence" value="ECO:0007669"/>
    <property type="project" value="InterPro"/>
</dbReference>
<dbReference type="EMBL" id="FQWZ01000001">
    <property type="protein sequence ID" value="SHG49245.1"/>
    <property type="molecule type" value="Genomic_DNA"/>
</dbReference>
<comment type="similarity">
    <text evidence="1 5">Belongs to the FliD family.</text>
</comment>
<evidence type="ECO:0000313" key="9">
    <source>
        <dbReference type="Proteomes" id="UP000199758"/>
    </source>
</evidence>
<feature type="domain" description="Flagellar hook-associated protein 2 C-terminal" evidence="7">
    <location>
        <begin position="204"/>
        <end position="423"/>
    </location>
</feature>
<name>A0A1M5K8X2_9GAMM</name>
<keyword evidence="5" id="KW-0964">Secreted</keyword>
<protein>
    <recommendedName>
        <fullName evidence="5">Flagellar hook-associated protein 2</fullName>
        <shortName evidence="5">HAP2</shortName>
    </recommendedName>
    <alternativeName>
        <fullName evidence="5">Flagellar cap protein</fullName>
    </alternativeName>
</protein>
<sequence length="443" mass="45792">MASTITSSGLGSGLDVDSIVTKLVAADRSAQDTRLNTTKAKADLQISGLGALKSAMNTLQQSLAKLTSGGDLGKRTASVSDASIFTATASKSAQPGQTQIEVLSLARAQKLGSDAFASSSALVGAGDMTFTVGSNSFTVTATATTTVAQLRDAINSASGNVGVGATLVAEDGGTRMVLTARNTGTANAVGVSTSLTNFSELQSATDSQVKVDGYTRTSAYNYVSNVVDGVSISLNKASVGTKVTVTVAADDSAANTAVNNFVEAYNTLVQTYSSLTGYDAASKTAGALMGDAALRSTSLAMRSIIGASVESGTFDTLTDIGITTNIDGTLKVDAAKLATSLTDDNTSIQNMFGSTSGIATRMNTLVEGYIKADGPIDNKLDALNKVLSRIDIDREALDARMAQKEALYRTQFNSLDAIVSKYKNVATYLDQMDNERYNQRANS</sequence>
<evidence type="ECO:0000256" key="1">
    <source>
        <dbReference type="ARBA" id="ARBA00009764"/>
    </source>
</evidence>
<dbReference type="GO" id="GO:0009424">
    <property type="term" value="C:bacterial-type flagellum hook"/>
    <property type="evidence" value="ECO:0007669"/>
    <property type="project" value="UniProtKB-UniRule"/>
</dbReference>
<dbReference type="InterPro" id="IPR040026">
    <property type="entry name" value="FliD"/>
</dbReference>
<evidence type="ECO:0000313" key="8">
    <source>
        <dbReference type="EMBL" id="SHG49245.1"/>
    </source>
</evidence>
<dbReference type="OrthoDB" id="5980200at2"/>
<evidence type="ECO:0000256" key="4">
    <source>
        <dbReference type="ARBA" id="ARBA00023143"/>
    </source>
</evidence>
<dbReference type="Pfam" id="PF02465">
    <property type="entry name" value="FliD_N"/>
    <property type="match status" value="1"/>
</dbReference>
<feature type="domain" description="Flagellar hook-associated protein 2 N-terminal" evidence="6">
    <location>
        <begin position="12"/>
        <end position="109"/>
    </location>
</feature>
<evidence type="ECO:0000259" key="7">
    <source>
        <dbReference type="Pfam" id="PF07195"/>
    </source>
</evidence>
<dbReference type="PANTHER" id="PTHR30288">
    <property type="entry name" value="FLAGELLAR CAP/ASSEMBLY PROTEIN FLID"/>
    <property type="match status" value="1"/>
</dbReference>
<organism evidence="8 9">
    <name type="scientific">Hydrocarboniphaga daqingensis</name>
    <dbReference type="NCBI Taxonomy" id="490188"/>
    <lineage>
        <taxon>Bacteria</taxon>
        <taxon>Pseudomonadati</taxon>
        <taxon>Pseudomonadota</taxon>
        <taxon>Gammaproteobacteria</taxon>
        <taxon>Nevskiales</taxon>
        <taxon>Nevskiaceae</taxon>
        <taxon>Hydrocarboniphaga</taxon>
    </lineage>
</organism>
<gene>
    <name evidence="8" type="ORF">SAMN04488068_0424</name>
</gene>
<dbReference type="RefSeq" id="WP_072893258.1">
    <property type="nucleotide sequence ID" value="NZ_FQWZ01000001.1"/>
</dbReference>
<keyword evidence="8" id="KW-0282">Flagellum</keyword>
<keyword evidence="9" id="KW-1185">Reference proteome</keyword>
<evidence type="ECO:0000256" key="2">
    <source>
        <dbReference type="ARBA" id="ARBA00011255"/>
    </source>
</evidence>
<reference evidence="8 9" key="1">
    <citation type="submission" date="2016-11" db="EMBL/GenBank/DDBJ databases">
        <authorList>
            <person name="Jaros S."/>
            <person name="Januszkiewicz K."/>
            <person name="Wedrychowicz H."/>
        </authorList>
    </citation>
    <scope>NUCLEOTIDE SEQUENCE [LARGE SCALE GENOMIC DNA]</scope>
    <source>
        <strain evidence="8 9">CGMCC 1.7049</strain>
    </source>
</reference>
<dbReference type="Pfam" id="PF07196">
    <property type="entry name" value="Flagellin_IN"/>
    <property type="match status" value="1"/>
</dbReference>
<dbReference type="Pfam" id="PF07195">
    <property type="entry name" value="FliD_C"/>
    <property type="match status" value="1"/>
</dbReference>
<dbReference type="GO" id="GO:0009421">
    <property type="term" value="C:bacterial-type flagellum filament cap"/>
    <property type="evidence" value="ECO:0007669"/>
    <property type="project" value="InterPro"/>
</dbReference>
<dbReference type="PANTHER" id="PTHR30288:SF0">
    <property type="entry name" value="FLAGELLAR HOOK-ASSOCIATED PROTEIN 2"/>
    <property type="match status" value="1"/>
</dbReference>